<feature type="compositionally biased region" description="Low complexity" evidence="1">
    <location>
        <begin position="32"/>
        <end position="41"/>
    </location>
</feature>
<reference evidence="3 4" key="1">
    <citation type="submission" date="2019-03" db="EMBL/GenBank/DDBJ databases">
        <title>Genomics of glacier-inhabiting Cryobacterium strains.</title>
        <authorList>
            <person name="Liu Q."/>
            <person name="Xin Y.-H."/>
        </authorList>
    </citation>
    <scope>NUCLEOTIDE SEQUENCE [LARGE SCALE GENOMIC DNA]</scope>
    <source>
        <strain evidence="4">TMT1-22</strain>
    </source>
</reference>
<dbReference type="Pfam" id="PF06114">
    <property type="entry name" value="Peptidase_M78"/>
    <property type="match status" value="1"/>
</dbReference>
<dbReference type="AlphaFoldDB" id="A0AAQ2HFT6"/>
<protein>
    <submittedName>
        <fullName evidence="3">ImmA/IrrE family metallo-endopeptidase</fullName>
    </submittedName>
</protein>
<evidence type="ECO:0000256" key="1">
    <source>
        <dbReference type="SAM" id="MobiDB-lite"/>
    </source>
</evidence>
<accession>A0AAQ2HFT6</accession>
<dbReference type="PANTHER" id="PTHR43236">
    <property type="entry name" value="ANTITOXIN HIGA1"/>
    <property type="match status" value="1"/>
</dbReference>
<dbReference type="SUPFAM" id="SSF57903">
    <property type="entry name" value="FYVE/PHD zinc finger"/>
    <property type="match status" value="1"/>
</dbReference>
<dbReference type="InterPro" id="IPR052345">
    <property type="entry name" value="Rad_response_metalloprotease"/>
</dbReference>
<feature type="region of interest" description="Disordered" evidence="1">
    <location>
        <begin position="1"/>
        <end position="67"/>
    </location>
</feature>
<proteinExistence type="predicted"/>
<sequence>MPPTSSPRPSCYSPRTTKRPGSYRAHNSNLESSSWPSTWPSRRGRLETPSGRTSPWPQGPTLSARGSALSSLTPWHASWNLPVLLPELAPLLAWRAPENLHIAARYLIERLQEHDDITLADLSRAPHDALRDCSHVTVRYASETPSACQLAGYYHHNPPTITLHRSSTDGRDNFTVLHEFAHHLQQHDEDWALGVLAELTDFEANILQERVCDAFASAVLFPDDAVSAKIGTVLTAKFLAELHRDSSGSRSACCMKAIEVAPAGTECLVVYTDASGAVLFARSNSDSLYVVPFGSVQEDFARLFEAASARGGQANGIAQAGLRYSSGQTRDDLNIDLALDRTGIYAFAVVTPLYKFGEQTWQPDERECNSGSCGAVFSWTVDIVTCPKCGEPRCPDCSACGCEKPAEEVCLVCFMELSVVESGAGMTTHVDCA</sequence>
<evidence type="ECO:0000313" key="3">
    <source>
        <dbReference type="EMBL" id="TFC48901.1"/>
    </source>
</evidence>
<keyword evidence="4" id="KW-1185">Reference proteome</keyword>
<gene>
    <name evidence="3" type="ORF">E3O49_06740</name>
</gene>
<dbReference type="PANTHER" id="PTHR43236:SF2">
    <property type="entry name" value="BLL0069 PROTEIN"/>
    <property type="match status" value="1"/>
</dbReference>
<name>A0AAQ2HFT6_9MICO</name>
<dbReference type="InterPro" id="IPR011011">
    <property type="entry name" value="Znf_FYVE_PHD"/>
</dbReference>
<organism evidence="3 4">
    <name type="scientific">Cryobacterium shii</name>
    <dbReference type="NCBI Taxonomy" id="1259235"/>
    <lineage>
        <taxon>Bacteria</taxon>
        <taxon>Bacillati</taxon>
        <taxon>Actinomycetota</taxon>
        <taxon>Actinomycetes</taxon>
        <taxon>Micrococcales</taxon>
        <taxon>Microbacteriaceae</taxon>
        <taxon>Cryobacterium</taxon>
    </lineage>
</organism>
<comment type="caution">
    <text evidence="3">The sequence shown here is derived from an EMBL/GenBank/DDBJ whole genome shotgun (WGS) entry which is preliminary data.</text>
</comment>
<feature type="domain" description="IrrE N-terminal-like" evidence="2">
    <location>
        <begin position="138"/>
        <end position="229"/>
    </location>
</feature>
<dbReference type="InterPro" id="IPR010359">
    <property type="entry name" value="IrrE_HExxH"/>
</dbReference>
<dbReference type="Gene3D" id="1.10.10.2910">
    <property type="match status" value="1"/>
</dbReference>
<dbReference type="Proteomes" id="UP000297403">
    <property type="component" value="Unassembled WGS sequence"/>
</dbReference>
<evidence type="ECO:0000259" key="2">
    <source>
        <dbReference type="Pfam" id="PF06114"/>
    </source>
</evidence>
<dbReference type="EMBL" id="SOFY01000031">
    <property type="protein sequence ID" value="TFC48901.1"/>
    <property type="molecule type" value="Genomic_DNA"/>
</dbReference>
<evidence type="ECO:0000313" key="4">
    <source>
        <dbReference type="Proteomes" id="UP000297403"/>
    </source>
</evidence>